<dbReference type="NCBIfam" id="NF000595">
    <property type="entry name" value="PRK00015.1-3"/>
    <property type="match status" value="1"/>
</dbReference>
<keyword evidence="5" id="KW-0963">Cytoplasm</keyword>
<evidence type="ECO:0000313" key="15">
    <source>
        <dbReference type="EMBL" id="OAE29053.1"/>
    </source>
</evidence>
<dbReference type="InterPro" id="IPR001352">
    <property type="entry name" value="RNase_HII/HIII"/>
</dbReference>
<comment type="subcellular location">
    <subcellularLocation>
        <location evidence="3">Cytoplasm</location>
    </subcellularLocation>
</comment>
<comment type="caution">
    <text evidence="15">The sequence shown here is derived from an EMBL/GenBank/DDBJ whole genome shotgun (WGS) entry which is preliminary data.</text>
</comment>
<keyword evidence="7 11" id="KW-0479">Metal-binding</keyword>
<evidence type="ECO:0000256" key="11">
    <source>
        <dbReference type="PROSITE-ProRule" id="PRU01319"/>
    </source>
</evidence>
<dbReference type="Proteomes" id="UP000077202">
    <property type="component" value="Unassembled WGS sequence"/>
</dbReference>
<dbReference type="PANTHER" id="PTHR10954">
    <property type="entry name" value="RIBONUCLEASE H2 SUBUNIT A"/>
    <property type="match status" value="1"/>
</dbReference>
<evidence type="ECO:0000256" key="5">
    <source>
        <dbReference type="ARBA" id="ARBA00022490"/>
    </source>
</evidence>
<dbReference type="GO" id="GO:0003723">
    <property type="term" value="F:RNA binding"/>
    <property type="evidence" value="ECO:0007669"/>
    <property type="project" value="UniProtKB-UniRule"/>
</dbReference>
<evidence type="ECO:0000259" key="14">
    <source>
        <dbReference type="PROSITE" id="PS51975"/>
    </source>
</evidence>
<evidence type="ECO:0000256" key="8">
    <source>
        <dbReference type="ARBA" id="ARBA00022759"/>
    </source>
</evidence>
<comment type="catalytic activity">
    <reaction evidence="1 11 12">
        <text>Endonucleolytic cleavage to 5'-phosphomonoester.</text>
        <dbReference type="EC" id="3.1.26.4"/>
    </reaction>
</comment>
<dbReference type="CDD" id="cd07182">
    <property type="entry name" value="RNase_HII_bacteria_HII_like"/>
    <property type="match status" value="1"/>
</dbReference>
<evidence type="ECO:0000256" key="7">
    <source>
        <dbReference type="ARBA" id="ARBA00022723"/>
    </source>
</evidence>
<feature type="binding site" evidence="11">
    <location>
        <position position="118"/>
    </location>
    <ligand>
        <name>a divalent metal cation</name>
        <dbReference type="ChEBI" id="CHEBI:60240"/>
    </ligand>
</feature>
<dbReference type="GO" id="GO:0046872">
    <property type="term" value="F:metal ion binding"/>
    <property type="evidence" value="ECO:0007669"/>
    <property type="project" value="UniProtKB-KW"/>
</dbReference>
<dbReference type="PANTHER" id="PTHR10954:SF23">
    <property type="entry name" value="RIBONUCLEASE"/>
    <property type="match status" value="1"/>
</dbReference>
<dbReference type="InterPro" id="IPR036397">
    <property type="entry name" value="RNaseH_sf"/>
</dbReference>
<dbReference type="InterPro" id="IPR024567">
    <property type="entry name" value="RNase_HII/HIII_dom"/>
</dbReference>
<dbReference type="GO" id="GO:0004523">
    <property type="term" value="F:RNA-DNA hybrid ribonuclease activity"/>
    <property type="evidence" value="ECO:0007669"/>
    <property type="project" value="UniProtKB-UniRule"/>
</dbReference>
<evidence type="ECO:0000256" key="1">
    <source>
        <dbReference type="ARBA" id="ARBA00000077"/>
    </source>
</evidence>
<proteinExistence type="inferred from homology"/>
<evidence type="ECO:0000256" key="3">
    <source>
        <dbReference type="ARBA" id="ARBA00004496"/>
    </source>
</evidence>
<comment type="cofactor">
    <cofactor evidence="11">
        <name>Mn(2+)</name>
        <dbReference type="ChEBI" id="CHEBI:29035"/>
    </cofactor>
    <cofactor evidence="11">
        <name>Mg(2+)</name>
        <dbReference type="ChEBI" id="CHEBI:18420"/>
    </cofactor>
    <text evidence="11">Manganese or magnesium. Binds 1 divalent metal ion per monomer in the absence of substrate. May bind a second metal ion after substrate binding.</text>
</comment>
<evidence type="ECO:0000256" key="4">
    <source>
        <dbReference type="ARBA" id="ARBA00007383"/>
    </source>
</evidence>
<evidence type="ECO:0000256" key="10">
    <source>
        <dbReference type="ARBA" id="ARBA00023211"/>
    </source>
</evidence>
<feature type="binding site" evidence="11">
    <location>
        <position position="217"/>
    </location>
    <ligand>
        <name>a divalent metal cation</name>
        <dbReference type="ChEBI" id="CHEBI:60240"/>
    </ligand>
</feature>
<feature type="binding site" evidence="11">
    <location>
        <position position="119"/>
    </location>
    <ligand>
        <name>a divalent metal cation</name>
        <dbReference type="ChEBI" id="CHEBI:60240"/>
    </ligand>
</feature>
<dbReference type="EMBL" id="LVLJ01001546">
    <property type="protein sequence ID" value="OAE29053.1"/>
    <property type="molecule type" value="Genomic_DNA"/>
</dbReference>
<dbReference type="AlphaFoldDB" id="A0A176W8S4"/>
<evidence type="ECO:0000256" key="9">
    <source>
        <dbReference type="ARBA" id="ARBA00022801"/>
    </source>
</evidence>
<dbReference type="Gene3D" id="3.30.420.10">
    <property type="entry name" value="Ribonuclease H-like superfamily/Ribonuclease H"/>
    <property type="match status" value="1"/>
</dbReference>
<dbReference type="PROSITE" id="PS51975">
    <property type="entry name" value="RNASE_H_2"/>
    <property type="match status" value="1"/>
</dbReference>
<protein>
    <recommendedName>
        <fullName evidence="12">Ribonuclease</fullName>
        <ecNumber evidence="12">3.1.26.4</ecNumber>
    </recommendedName>
</protein>
<name>A0A176W8S4_MARPO</name>
<keyword evidence="10" id="KW-0464">Manganese</keyword>
<evidence type="ECO:0000313" key="16">
    <source>
        <dbReference type="Proteomes" id="UP000077202"/>
    </source>
</evidence>
<keyword evidence="9 11" id="KW-0378">Hydrolase</keyword>
<dbReference type="GO" id="GO:0043137">
    <property type="term" value="P:DNA replication, removal of RNA primer"/>
    <property type="evidence" value="ECO:0007669"/>
    <property type="project" value="TreeGrafter"/>
</dbReference>
<dbReference type="GO" id="GO:0032299">
    <property type="term" value="C:ribonuclease H2 complex"/>
    <property type="evidence" value="ECO:0007669"/>
    <property type="project" value="TreeGrafter"/>
</dbReference>
<evidence type="ECO:0000256" key="2">
    <source>
        <dbReference type="ARBA" id="ARBA00004065"/>
    </source>
</evidence>
<dbReference type="GO" id="GO:0006298">
    <property type="term" value="P:mismatch repair"/>
    <property type="evidence" value="ECO:0007669"/>
    <property type="project" value="TreeGrafter"/>
</dbReference>
<keyword evidence="16" id="KW-1185">Reference proteome</keyword>
<dbReference type="InterPro" id="IPR012337">
    <property type="entry name" value="RNaseH-like_sf"/>
</dbReference>
<evidence type="ECO:0000256" key="12">
    <source>
        <dbReference type="RuleBase" id="RU003515"/>
    </source>
</evidence>
<dbReference type="HAMAP" id="MF_00052_B">
    <property type="entry name" value="RNase_HII_B"/>
    <property type="match status" value="1"/>
</dbReference>
<organism evidence="15 16">
    <name type="scientific">Marchantia polymorpha subsp. ruderalis</name>
    <dbReference type="NCBI Taxonomy" id="1480154"/>
    <lineage>
        <taxon>Eukaryota</taxon>
        <taxon>Viridiplantae</taxon>
        <taxon>Streptophyta</taxon>
        <taxon>Embryophyta</taxon>
        <taxon>Marchantiophyta</taxon>
        <taxon>Marchantiopsida</taxon>
        <taxon>Marchantiidae</taxon>
        <taxon>Marchantiales</taxon>
        <taxon>Marchantiaceae</taxon>
        <taxon>Marchantia</taxon>
    </lineage>
</organism>
<dbReference type="EC" id="3.1.26.4" evidence="12"/>
<feature type="region of interest" description="Disordered" evidence="13">
    <location>
        <begin position="16"/>
        <end position="71"/>
    </location>
</feature>
<dbReference type="Pfam" id="PF01351">
    <property type="entry name" value="RNase_HII"/>
    <property type="match status" value="1"/>
</dbReference>
<reference evidence="15" key="1">
    <citation type="submission" date="2016-03" db="EMBL/GenBank/DDBJ databases">
        <title>Mechanisms controlling the formation of the plant cell surface in tip-growing cells are functionally conserved among land plants.</title>
        <authorList>
            <person name="Honkanen S."/>
            <person name="Jones V.A."/>
            <person name="Morieri G."/>
            <person name="Champion C."/>
            <person name="Hetherington A.J."/>
            <person name="Kelly S."/>
            <person name="Saint-Marcoux D."/>
            <person name="Proust H."/>
            <person name="Prescott H."/>
            <person name="Dolan L."/>
        </authorList>
    </citation>
    <scope>NUCLEOTIDE SEQUENCE [LARGE SCALE GENOMIC DNA]</scope>
    <source>
        <tissue evidence="15">Whole gametophyte</tissue>
    </source>
</reference>
<gene>
    <name evidence="15" type="ORF">AXG93_146s1300</name>
</gene>
<keyword evidence="8 11" id="KW-0255">Endonuclease</keyword>
<accession>A0A176W8S4</accession>
<dbReference type="SUPFAM" id="SSF53098">
    <property type="entry name" value="Ribonuclease H-like"/>
    <property type="match status" value="1"/>
</dbReference>
<keyword evidence="6 11" id="KW-0540">Nuclease</keyword>
<evidence type="ECO:0000256" key="6">
    <source>
        <dbReference type="ARBA" id="ARBA00022722"/>
    </source>
</evidence>
<feature type="domain" description="RNase H type-2" evidence="14">
    <location>
        <begin position="112"/>
        <end position="323"/>
    </location>
</feature>
<sequence length="325" mass="35019">MAAPLLRRSSRLAAAASAVASSKPERVVSSLKPKKASASFVKKSGNGAKKVTEEDDSRSGNSLRNDSREADHAVLPVLKVETAIKPHHKEGKLKKKMPSREMEAQLWDMGFQHVAGVDEAGRGPLAGPVVAAACIIPSSVNIEGIDDSKKLTEAKREELYEKITSTPGISYAIHVVDAAIIDEVNILQATMQAMSACVQVLSCASQENPRPDFILVDGNRLPDGFPENSRSVVKGDAVCQVIAAASILAKVTRDRLMLSYDKFVPPHTPCIPAPLMTWPNYGFKAHKGYGTATHMAALLKYGPCDIHRRSFAPLKGQRSKTSDTL</sequence>
<comment type="similarity">
    <text evidence="4 12">Belongs to the RNase HII family.</text>
</comment>
<dbReference type="InterPro" id="IPR022898">
    <property type="entry name" value="RNase_HII"/>
</dbReference>
<evidence type="ECO:0000256" key="13">
    <source>
        <dbReference type="SAM" id="MobiDB-lite"/>
    </source>
</evidence>
<dbReference type="GO" id="GO:0005737">
    <property type="term" value="C:cytoplasm"/>
    <property type="evidence" value="ECO:0007669"/>
    <property type="project" value="UniProtKB-SubCell"/>
</dbReference>
<comment type="function">
    <text evidence="2 12">Endonuclease that specifically degrades the RNA of RNA-DNA hybrids.</text>
</comment>